<protein>
    <submittedName>
        <fullName evidence="2">DNA-binding protein YbaB</fullName>
    </submittedName>
</protein>
<dbReference type="Proteomes" id="UP001251217">
    <property type="component" value="Unassembled WGS sequence"/>
</dbReference>
<organism evidence="2 3">
    <name type="scientific">Nocardia kruczakiae</name>
    <dbReference type="NCBI Taxonomy" id="261477"/>
    <lineage>
        <taxon>Bacteria</taxon>
        <taxon>Bacillati</taxon>
        <taxon>Actinomycetota</taxon>
        <taxon>Actinomycetes</taxon>
        <taxon>Mycobacteriales</taxon>
        <taxon>Nocardiaceae</taxon>
        <taxon>Nocardia</taxon>
    </lineage>
</organism>
<keyword evidence="2" id="KW-0238">DNA-binding</keyword>
<feature type="compositionally biased region" description="Pro residues" evidence="1">
    <location>
        <begin position="141"/>
        <end position="150"/>
    </location>
</feature>
<feature type="region of interest" description="Disordered" evidence="1">
    <location>
        <begin position="130"/>
        <end position="150"/>
    </location>
</feature>
<evidence type="ECO:0000313" key="3">
    <source>
        <dbReference type="Proteomes" id="UP001251217"/>
    </source>
</evidence>
<sequence length="150" mass="16222">MNESDWEQIRSANAGLRSRVDEFQSEFDSEIGKLEDLHAKLAAMKVHATSPNRLARVTVNAAGRVTEVTVAEDAYRRSTPHQLTEDINAAIRGGVEAASAARDKLLAPIKNIVDGMADLSDIVPGAPSLRDLQARLSDTAEPPPTDHGQR</sequence>
<dbReference type="InterPro" id="IPR004401">
    <property type="entry name" value="YbaB/EbfC"/>
</dbReference>
<dbReference type="InterPro" id="IPR036894">
    <property type="entry name" value="YbaB-like_sf"/>
</dbReference>
<proteinExistence type="predicted"/>
<dbReference type="Pfam" id="PF02575">
    <property type="entry name" value="YbaB_DNA_bd"/>
    <property type="match status" value="1"/>
</dbReference>
<dbReference type="EMBL" id="JAVDWW010000015">
    <property type="protein sequence ID" value="MDR7172884.1"/>
    <property type="molecule type" value="Genomic_DNA"/>
</dbReference>
<dbReference type="SUPFAM" id="SSF82607">
    <property type="entry name" value="YbaB-like"/>
    <property type="match status" value="1"/>
</dbReference>
<dbReference type="GO" id="GO:0003677">
    <property type="term" value="F:DNA binding"/>
    <property type="evidence" value="ECO:0007669"/>
    <property type="project" value="UniProtKB-KW"/>
</dbReference>
<gene>
    <name evidence="2" type="ORF">J2W56_006650</name>
</gene>
<comment type="caution">
    <text evidence="2">The sequence shown here is derived from an EMBL/GenBank/DDBJ whole genome shotgun (WGS) entry which is preliminary data.</text>
</comment>
<accession>A0ABU1XQS1</accession>
<evidence type="ECO:0000256" key="1">
    <source>
        <dbReference type="SAM" id="MobiDB-lite"/>
    </source>
</evidence>
<keyword evidence="3" id="KW-1185">Reference proteome</keyword>
<dbReference type="RefSeq" id="WP_310408163.1">
    <property type="nucleotide sequence ID" value="NZ_JAVDWW010000015.1"/>
</dbReference>
<name>A0ABU1XQS1_9NOCA</name>
<evidence type="ECO:0000313" key="2">
    <source>
        <dbReference type="EMBL" id="MDR7172884.1"/>
    </source>
</evidence>
<dbReference type="Gene3D" id="3.30.1310.10">
    <property type="entry name" value="Nucleoid-associated protein YbaB-like domain"/>
    <property type="match status" value="1"/>
</dbReference>
<reference evidence="2 3" key="1">
    <citation type="submission" date="2023-07" db="EMBL/GenBank/DDBJ databases">
        <title>Sorghum-associated microbial communities from plants grown in Nebraska, USA.</title>
        <authorList>
            <person name="Schachtman D."/>
        </authorList>
    </citation>
    <scope>NUCLEOTIDE SEQUENCE [LARGE SCALE GENOMIC DNA]</scope>
    <source>
        <strain evidence="2 3">4272</strain>
    </source>
</reference>